<dbReference type="Proteomes" id="UP000298030">
    <property type="component" value="Unassembled WGS sequence"/>
</dbReference>
<dbReference type="EMBL" id="QPFP01000104">
    <property type="protein sequence ID" value="TEB21742.1"/>
    <property type="molecule type" value="Genomic_DNA"/>
</dbReference>
<gene>
    <name evidence="2" type="ORF">FA13DRAFT_1716645</name>
</gene>
<evidence type="ECO:0000256" key="1">
    <source>
        <dbReference type="SAM" id="MobiDB-lite"/>
    </source>
</evidence>
<evidence type="ECO:0000313" key="2">
    <source>
        <dbReference type="EMBL" id="TEB21742.1"/>
    </source>
</evidence>
<protein>
    <submittedName>
        <fullName evidence="2">Uncharacterized protein</fullName>
    </submittedName>
</protein>
<evidence type="ECO:0000313" key="3">
    <source>
        <dbReference type="Proteomes" id="UP000298030"/>
    </source>
</evidence>
<organism evidence="2 3">
    <name type="scientific">Coprinellus micaceus</name>
    <name type="common">Glistening ink-cap mushroom</name>
    <name type="synonym">Coprinus micaceus</name>
    <dbReference type="NCBI Taxonomy" id="71717"/>
    <lineage>
        <taxon>Eukaryota</taxon>
        <taxon>Fungi</taxon>
        <taxon>Dikarya</taxon>
        <taxon>Basidiomycota</taxon>
        <taxon>Agaricomycotina</taxon>
        <taxon>Agaricomycetes</taxon>
        <taxon>Agaricomycetidae</taxon>
        <taxon>Agaricales</taxon>
        <taxon>Agaricineae</taxon>
        <taxon>Psathyrellaceae</taxon>
        <taxon>Coprinellus</taxon>
    </lineage>
</organism>
<feature type="compositionally biased region" description="Basic and acidic residues" evidence="1">
    <location>
        <begin position="156"/>
        <end position="165"/>
    </location>
</feature>
<accession>A0A4Y7SIZ2</accession>
<sequence length="165" mass="19009">MVVEGAVFLLLRGKKYGKDTEPGVPRNRAGKGEGFVGYPDVSPFINTNARVPEVAVHGENRSEAGTDPRCGRSRITRLQWRMYGDRGRPEDLCGYQSRRWRGIEPRFRQDEWVQQISQNGMHPTHNQFTLDDLADPEHPKPIAEGRIRYQSTKQRARLETQMHPR</sequence>
<feature type="compositionally biased region" description="Basic and acidic residues" evidence="1">
    <location>
        <begin position="135"/>
        <end position="147"/>
    </location>
</feature>
<keyword evidence="3" id="KW-1185">Reference proteome</keyword>
<comment type="caution">
    <text evidence="2">The sequence shown here is derived from an EMBL/GenBank/DDBJ whole genome shotgun (WGS) entry which is preliminary data.</text>
</comment>
<dbReference type="AlphaFoldDB" id="A0A4Y7SIZ2"/>
<name>A0A4Y7SIZ2_COPMI</name>
<proteinExistence type="predicted"/>
<feature type="region of interest" description="Disordered" evidence="1">
    <location>
        <begin position="126"/>
        <end position="165"/>
    </location>
</feature>
<reference evidence="2 3" key="1">
    <citation type="journal article" date="2019" name="Nat. Ecol. Evol.">
        <title>Megaphylogeny resolves global patterns of mushroom evolution.</title>
        <authorList>
            <person name="Varga T."/>
            <person name="Krizsan K."/>
            <person name="Foldi C."/>
            <person name="Dima B."/>
            <person name="Sanchez-Garcia M."/>
            <person name="Sanchez-Ramirez S."/>
            <person name="Szollosi G.J."/>
            <person name="Szarkandi J.G."/>
            <person name="Papp V."/>
            <person name="Albert L."/>
            <person name="Andreopoulos W."/>
            <person name="Angelini C."/>
            <person name="Antonin V."/>
            <person name="Barry K.W."/>
            <person name="Bougher N.L."/>
            <person name="Buchanan P."/>
            <person name="Buyck B."/>
            <person name="Bense V."/>
            <person name="Catcheside P."/>
            <person name="Chovatia M."/>
            <person name="Cooper J."/>
            <person name="Damon W."/>
            <person name="Desjardin D."/>
            <person name="Finy P."/>
            <person name="Geml J."/>
            <person name="Haridas S."/>
            <person name="Hughes K."/>
            <person name="Justo A."/>
            <person name="Karasinski D."/>
            <person name="Kautmanova I."/>
            <person name="Kiss B."/>
            <person name="Kocsube S."/>
            <person name="Kotiranta H."/>
            <person name="LaButti K.M."/>
            <person name="Lechner B.E."/>
            <person name="Liimatainen K."/>
            <person name="Lipzen A."/>
            <person name="Lukacs Z."/>
            <person name="Mihaltcheva S."/>
            <person name="Morgado L.N."/>
            <person name="Niskanen T."/>
            <person name="Noordeloos M.E."/>
            <person name="Ohm R.A."/>
            <person name="Ortiz-Santana B."/>
            <person name="Ovrebo C."/>
            <person name="Racz N."/>
            <person name="Riley R."/>
            <person name="Savchenko A."/>
            <person name="Shiryaev A."/>
            <person name="Soop K."/>
            <person name="Spirin V."/>
            <person name="Szebenyi C."/>
            <person name="Tomsovsky M."/>
            <person name="Tulloss R.E."/>
            <person name="Uehling J."/>
            <person name="Grigoriev I.V."/>
            <person name="Vagvolgyi C."/>
            <person name="Papp T."/>
            <person name="Martin F.M."/>
            <person name="Miettinen O."/>
            <person name="Hibbett D.S."/>
            <person name="Nagy L.G."/>
        </authorList>
    </citation>
    <scope>NUCLEOTIDE SEQUENCE [LARGE SCALE GENOMIC DNA]</scope>
    <source>
        <strain evidence="2 3">FP101781</strain>
    </source>
</reference>